<sequence length="35" mass="4310">MAEKHKERGEDIRLVREKTEKQEKSVTFFTLMEER</sequence>
<evidence type="ECO:0000313" key="1">
    <source>
        <dbReference type="EMBL" id="PHM47541.1"/>
    </source>
</evidence>
<gene>
    <name evidence="1" type="ORF">Xmir_03095</name>
</gene>
<organism evidence="1 2">
    <name type="scientific">Xenorhabdus miraniensis</name>
    <dbReference type="NCBI Taxonomy" id="351674"/>
    <lineage>
        <taxon>Bacteria</taxon>
        <taxon>Pseudomonadati</taxon>
        <taxon>Pseudomonadota</taxon>
        <taxon>Gammaproteobacteria</taxon>
        <taxon>Enterobacterales</taxon>
        <taxon>Morganellaceae</taxon>
        <taxon>Xenorhabdus</taxon>
    </lineage>
</organism>
<name>A0A2D0JMQ2_9GAMM</name>
<dbReference type="AlphaFoldDB" id="A0A2D0JMQ2"/>
<comment type="caution">
    <text evidence="1">The sequence shown here is derived from an EMBL/GenBank/DDBJ whole genome shotgun (WGS) entry which is preliminary data.</text>
</comment>
<accession>A0A2D0JMQ2</accession>
<keyword evidence="2" id="KW-1185">Reference proteome</keyword>
<evidence type="ECO:0000313" key="2">
    <source>
        <dbReference type="Proteomes" id="UP000221980"/>
    </source>
</evidence>
<reference evidence="1 2" key="1">
    <citation type="journal article" date="2017" name="Nat. Microbiol.">
        <title>Natural product diversity associated with the nematode symbionts Photorhabdus and Xenorhabdus.</title>
        <authorList>
            <person name="Tobias N.J."/>
            <person name="Wolff H."/>
            <person name="Djahanschiri B."/>
            <person name="Grundmann F."/>
            <person name="Kronenwerth M."/>
            <person name="Shi Y.M."/>
            <person name="Simonyi S."/>
            <person name="Grun P."/>
            <person name="Shapiro-Ilan D."/>
            <person name="Pidot S.J."/>
            <person name="Stinear T.P."/>
            <person name="Ebersberger I."/>
            <person name="Bode H.B."/>
        </authorList>
    </citation>
    <scope>NUCLEOTIDE SEQUENCE [LARGE SCALE GENOMIC DNA]</scope>
    <source>
        <strain evidence="1 2">DSM 17902</strain>
    </source>
</reference>
<dbReference type="EMBL" id="NITZ01000017">
    <property type="protein sequence ID" value="PHM47541.1"/>
    <property type="molecule type" value="Genomic_DNA"/>
</dbReference>
<proteinExistence type="predicted"/>
<protein>
    <submittedName>
        <fullName evidence="1">Uncharacterized protein</fullName>
    </submittedName>
</protein>
<dbReference type="Proteomes" id="UP000221980">
    <property type="component" value="Unassembled WGS sequence"/>
</dbReference>